<dbReference type="GO" id="GO:0016301">
    <property type="term" value="F:kinase activity"/>
    <property type="evidence" value="ECO:0007669"/>
    <property type="project" value="UniProtKB-KW"/>
</dbReference>
<comment type="similarity">
    <text evidence="1">Belongs to the ROK (NagC/XylR) family.</text>
</comment>
<sequence length="378" mass="39115">MSPAKPSLELLRSLTDEHVLRALIDERRLTRAEIAARTGISKPTVGESVRRLTEAGVLRDTGERTTGPGRIGSYYALAPDLGVALVVGIAPEGVVAEAVDVHGRLVAREHEEVGRPARPAQVAGALRAVAEQVLADAGPARLAVVSAADPVDRSSGRLVHLPDAPFLVGELSPVEVLAPLVAGPVTVDNDVNWAARAERAAAGPEDLDDFVYLYLGEGLGCAVVADGEVRRGWGGLAGEIAHVLTRGPGGRAVALTDVFAELRLRRQDSTAVDVDRLLSAVATDGDRPDGTLAALADAVCGVVAALVAVTDPRLVVVGGAWGSHPAVLQAVSDRAAGLPRHVPLRPARVTTGPALGGARAAALRDLRAVISTRRQPPT</sequence>
<dbReference type="InterPro" id="IPR043129">
    <property type="entry name" value="ATPase_NBD"/>
</dbReference>
<dbReference type="GO" id="GO:0043565">
    <property type="term" value="F:sequence-specific DNA binding"/>
    <property type="evidence" value="ECO:0007669"/>
    <property type="project" value="InterPro"/>
</dbReference>
<dbReference type="EMBL" id="PVTG01000007">
    <property type="protein sequence ID" value="PRY48992.1"/>
    <property type="molecule type" value="Genomic_DNA"/>
</dbReference>
<keyword evidence="2" id="KW-0418">Kinase</keyword>
<dbReference type="InterPro" id="IPR000485">
    <property type="entry name" value="AsnC-type_HTH_dom"/>
</dbReference>
<accession>A0A2T0TTG0</accession>
<reference evidence="2 3" key="1">
    <citation type="submission" date="2018-03" db="EMBL/GenBank/DDBJ databases">
        <title>Genomic Encyclopedia of Archaeal and Bacterial Type Strains, Phase II (KMG-II): from individual species to whole genera.</title>
        <authorList>
            <person name="Goeker M."/>
        </authorList>
    </citation>
    <scope>NUCLEOTIDE SEQUENCE [LARGE SCALE GENOMIC DNA]</scope>
    <source>
        <strain evidence="2 3">DSM 45416</strain>
    </source>
</reference>
<protein>
    <submittedName>
        <fullName evidence="2">Putative NBD/HSP70 family sugar kinase</fullName>
    </submittedName>
</protein>
<dbReference type="PANTHER" id="PTHR18964:SF149">
    <property type="entry name" value="BIFUNCTIONAL UDP-N-ACETYLGLUCOSAMINE 2-EPIMERASE_N-ACETYLMANNOSAMINE KINASE"/>
    <property type="match status" value="1"/>
</dbReference>
<dbReference type="OrthoDB" id="3189808at2"/>
<dbReference type="PANTHER" id="PTHR18964">
    <property type="entry name" value="ROK (REPRESSOR, ORF, KINASE) FAMILY"/>
    <property type="match status" value="1"/>
</dbReference>
<dbReference type="AlphaFoldDB" id="A0A2T0TTG0"/>
<dbReference type="Pfam" id="PF13412">
    <property type="entry name" value="HTH_24"/>
    <property type="match status" value="1"/>
</dbReference>
<evidence type="ECO:0000313" key="2">
    <source>
        <dbReference type="EMBL" id="PRY48992.1"/>
    </source>
</evidence>
<keyword evidence="2" id="KW-0808">Transferase</keyword>
<gene>
    <name evidence="2" type="ORF">LY71_10774</name>
</gene>
<dbReference type="PRINTS" id="PR00033">
    <property type="entry name" value="HTHASNC"/>
</dbReference>
<keyword evidence="3" id="KW-1185">Reference proteome</keyword>
<evidence type="ECO:0000313" key="3">
    <source>
        <dbReference type="Proteomes" id="UP000239210"/>
    </source>
</evidence>
<comment type="caution">
    <text evidence="2">The sequence shown here is derived from an EMBL/GenBank/DDBJ whole genome shotgun (WGS) entry which is preliminary data.</text>
</comment>
<dbReference type="InterPro" id="IPR000600">
    <property type="entry name" value="ROK"/>
</dbReference>
<dbReference type="InterPro" id="IPR011991">
    <property type="entry name" value="ArsR-like_HTH"/>
</dbReference>
<dbReference type="SUPFAM" id="SSF53067">
    <property type="entry name" value="Actin-like ATPase domain"/>
    <property type="match status" value="1"/>
</dbReference>
<proteinExistence type="inferred from homology"/>
<dbReference type="Gene3D" id="3.30.420.40">
    <property type="match status" value="2"/>
</dbReference>
<organism evidence="2 3">
    <name type="scientific">Geodermatophilus tzadiensis</name>
    <dbReference type="NCBI Taxonomy" id="1137988"/>
    <lineage>
        <taxon>Bacteria</taxon>
        <taxon>Bacillati</taxon>
        <taxon>Actinomycetota</taxon>
        <taxon>Actinomycetes</taxon>
        <taxon>Geodermatophilales</taxon>
        <taxon>Geodermatophilaceae</taxon>
        <taxon>Geodermatophilus</taxon>
    </lineage>
</organism>
<dbReference type="CDD" id="cd00090">
    <property type="entry name" value="HTH_ARSR"/>
    <property type="match status" value="1"/>
</dbReference>
<evidence type="ECO:0000256" key="1">
    <source>
        <dbReference type="ARBA" id="ARBA00006479"/>
    </source>
</evidence>
<dbReference type="Pfam" id="PF00480">
    <property type="entry name" value="ROK"/>
    <property type="match status" value="1"/>
</dbReference>
<dbReference type="RefSeq" id="WP_106277362.1">
    <property type="nucleotide sequence ID" value="NZ_PVTG01000007.1"/>
</dbReference>
<dbReference type="InterPro" id="IPR036388">
    <property type="entry name" value="WH-like_DNA-bd_sf"/>
</dbReference>
<dbReference type="InterPro" id="IPR036390">
    <property type="entry name" value="WH_DNA-bd_sf"/>
</dbReference>
<dbReference type="SUPFAM" id="SSF46785">
    <property type="entry name" value="Winged helix' DNA-binding domain"/>
    <property type="match status" value="1"/>
</dbReference>
<dbReference type="Gene3D" id="1.10.10.10">
    <property type="entry name" value="Winged helix-like DNA-binding domain superfamily/Winged helix DNA-binding domain"/>
    <property type="match status" value="1"/>
</dbReference>
<dbReference type="Proteomes" id="UP000239210">
    <property type="component" value="Unassembled WGS sequence"/>
</dbReference>
<name>A0A2T0TTG0_9ACTN</name>